<gene>
    <name evidence="2" type="ORF">L195_g018293</name>
</gene>
<accession>A0A2K3MWC8</accession>
<evidence type="ECO:0000256" key="1">
    <source>
        <dbReference type="SAM" id="MobiDB-lite"/>
    </source>
</evidence>
<comment type="caution">
    <text evidence="2">The sequence shown here is derived from an EMBL/GenBank/DDBJ whole genome shotgun (WGS) entry which is preliminary data.</text>
</comment>
<organism evidence="2 3">
    <name type="scientific">Trifolium pratense</name>
    <name type="common">Red clover</name>
    <dbReference type="NCBI Taxonomy" id="57577"/>
    <lineage>
        <taxon>Eukaryota</taxon>
        <taxon>Viridiplantae</taxon>
        <taxon>Streptophyta</taxon>
        <taxon>Embryophyta</taxon>
        <taxon>Tracheophyta</taxon>
        <taxon>Spermatophyta</taxon>
        <taxon>Magnoliopsida</taxon>
        <taxon>eudicotyledons</taxon>
        <taxon>Gunneridae</taxon>
        <taxon>Pentapetalae</taxon>
        <taxon>rosids</taxon>
        <taxon>fabids</taxon>
        <taxon>Fabales</taxon>
        <taxon>Fabaceae</taxon>
        <taxon>Papilionoideae</taxon>
        <taxon>50 kb inversion clade</taxon>
        <taxon>NPAAA clade</taxon>
        <taxon>Hologalegina</taxon>
        <taxon>IRL clade</taxon>
        <taxon>Trifolieae</taxon>
        <taxon>Trifolium</taxon>
    </lineage>
</organism>
<reference evidence="2 3" key="2">
    <citation type="journal article" date="2017" name="Front. Plant Sci.">
        <title>Gene Classification and Mining of Molecular Markers Useful in Red Clover (Trifolium pratense) Breeding.</title>
        <authorList>
            <person name="Istvanek J."/>
            <person name="Dluhosova J."/>
            <person name="Dluhos P."/>
            <person name="Patkova L."/>
            <person name="Nedelnik J."/>
            <person name="Repkova J."/>
        </authorList>
    </citation>
    <scope>NUCLEOTIDE SEQUENCE [LARGE SCALE GENOMIC DNA]</scope>
    <source>
        <strain evidence="3">cv. Tatra</strain>
        <tissue evidence="2">Young leaves</tissue>
    </source>
</reference>
<feature type="region of interest" description="Disordered" evidence="1">
    <location>
        <begin position="123"/>
        <end position="191"/>
    </location>
</feature>
<dbReference type="Proteomes" id="UP000236291">
    <property type="component" value="Unassembled WGS sequence"/>
</dbReference>
<dbReference type="PANTHER" id="PTHR35317">
    <property type="entry name" value="OS04G0629600 PROTEIN"/>
    <property type="match status" value="1"/>
</dbReference>
<dbReference type="Pfam" id="PF14223">
    <property type="entry name" value="Retrotran_gag_2"/>
    <property type="match status" value="1"/>
</dbReference>
<dbReference type="PANTHER" id="PTHR35317:SF23">
    <property type="entry name" value="OS04G0629600 PROTEIN"/>
    <property type="match status" value="1"/>
</dbReference>
<proteinExistence type="predicted"/>
<reference evidence="2 3" key="1">
    <citation type="journal article" date="2014" name="Am. J. Bot.">
        <title>Genome assembly and annotation for red clover (Trifolium pratense; Fabaceae).</title>
        <authorList>
            <person name="Istvanek J."/>
            <person name="Jaros M."/>
            <person name="Krenek A."/>
            <person name="Repkova J."/>
        </authorList>
    </citation>
    <scope>NUCLEOTIDE SEQUENCE [LARGE SCALE GENOMIC DNA]</scope>
    <source>
        <strain evidence="3">cv. Tatra</strain>
        <tissue evidence="2">Young leaves</tissue>
    </source>
</reference>
<dbReference type="AlphaFoldDB" id="A0A2K3MWC8"/>
<dbReference type="EMBL" id="ASHM01013140">
    <property type="protein sequence ID" value="PNX95110.1"/>
    <property type="molecule type" value="Genomic_DNA"/>
</dbReference>
<feature type="compositionally biased region" description="Basic and acidic residues" evidence="1">
    <location>
        <begin position="123"/>
        <end position="148"/>
    </location>
</feature>
<evidence type="ECO:0000313" key="3">
    <source>
        <dbReference type="Proteomes" id="UP000236291"/>
    </source>
</evidence>
<protein>
    <recommendedName>
        <fullName evidence="4">Retrovirus-related Pol polyprotein from transposon TNT 1-94</fullName>
    </recommendedName>
</protein>
<evidence type="ECO:0008006" key="4">
    <source>
        <dbReference type="Google" id="ProtNLM"/>
    </source>
</evidence>
<evidence type="ECO:0000313" key="2">
    <source>
        <dbReference type="EMBL" id="PNX95110.1"/>
    </source>
</evidence>
<name>A0A2K3MWC8_TRIPR</name>
<sequence length="281" mass="31782">MKVVFCAQDLWNLVTVGMPSIGARATDEENEAHKELKKKDYKEKVKEVRLQTHKRRFDLIQMEENESVADFFTKVTRLVNQIMVCGEVIETKSVVAKILRSLTPKFDYLVAAIEESKKLSELSKEELLGSSESHEQRMAERAAGKAKAEVALQAQPNKEKKNKGKWNGNKGRGGHNNGNNKNSKQEASCSSNKQGVDWLSLNRIRQTMIVQDCKVTADNQVNDEGELVHYAFLAYTEPVSMNEALSNPKWINAMSEELNSIEDNNDTCLLEQQVTELVFVF</sequence>